<dbReference type="AlphaFoldDB" id="A0A9N9AVN0"/>
<dbReference type="Proteomes" id="UP000789831">
    <property type="component" value="Unassembled WGS sequence"/>
</dbReference>
<dbReference type="InterPro" id="IPR011333">
    <property type="entry name" value="SKP1/BTB/POZ_sf"/>
</dbReference>
<name>A0A9N9AVN0_9GLOM</name>
<reference evidence="1" key="1">
    <citation type="submission" date="2021-06" db="EMBL/GenBank/DDBJ databases">
        <authorList>
            <person name="Kallberg Y."/>
            <person name="Tangrot J."/>
            <person name="Rosling A."/>
        </authorList>
    </citation>
    <scope>NUCLEOTIDE SEQUENCE</scope>
    <source>
        <strain evidence="1">MT106</strain>
    </source>
</reference>
<organism evidence="1 2">
    <name type="scientific">Ambispora gerdemannii</name>
    <dbReference type="NCBI Taxonomy" id="144530"/>
    <lineage>
        <taxon>Eukaryota</taxon>
        <taxon>Fungi</taxon>
        <taxon>Fungi incertae sedis</taxon>
        <taxon>Mucoromycota</taxon>
        <taxon>Glomeromycotina</taxon>
        <taxon>Glomeromycetes</taxon>
        <taxon>Archaeosporales</taxon>
        <taxon>Ambisporaceae</taxon>
        <taxon>Ambispora</taxon>
    </lineage>
</organism>
<comment type="caution">
    <text evidence="1">The sequence shown here is derived from an EMBL/GenBank/DDBJ whole genome shotgun (WGS) entry which is preliminary data.</text>
</comment>
<accession>A0A9N9AVN0</accession>
<evidence type="ECO:0000313" key="2">
    <source>
        <dbReference type="Proteomes" id="UP000789831"/>
    </source>
</evidence>
<keyword evidence="2" id="KW-1185">Reference proteome</keyword>
<proteinExistence type="predicted"/>
<dbReference type="OrthoDB" id="2412809at2759"/>
<gene>
    <name evidence="1" type="ORF">AGERDE_LOCUS6451</name>
</gene>
<sequence>MPSANPHCNNKRASIFAQTVFEYFPPSIFESIIKYTYNGTVSLSSRNPSEILDLLLASGELRLQDLSDRIQTYLIEENTEWTNTHFVLAYRTAFQDESFKRLQAYCNEAFEKRPEIIFGSSDFGLLQKRDLLRLLRQKNPTVPQVQVWESLIEWGIAQSPGSPTDIDSWSSTHWSDLKRSIRDAIPLIRFWKISPNDFLNKVIPFEKALPRTIFHDILRHYLVPQPPPQYTVCAVSPPPYPDVESTLINAQQVGAIANWIAWSQQTPLESKVKFFSTSYHNTKESFVFTFGLPRSNDDEKQSEPIWSRIKDSTKAIGQYAHLGPDFGESDLSMQGFNYRDEKLCFCRQDSYELPIMGDGKEKVYFSAEDYEVFEVLLK</sequence>
<dbReference type="EMBL" id="CAJVPL010001009">
    <property type="protein sequence ID" value="CAG8546649.1"/>
    <property type="molecule type" value="Genomic_DNA"/>
</dbReference>
<protein>
    <submittedName>
        <fullName evidence="1">13028_t:CDS:1</fullName>
    </submittedName>
</protein>
<evidence type="ECO:0000313" key="1">
    <source>
        <dbReference type="EMBL" id="CAG8546649.1"/>
    </source>
</evidence>
<dbReference type="Gene3D" id="3.30.710.10">
    <property type="entry name" value="Potassium Channel Kv1.1, Chain A"/>
    <property type="match status" value="1"/>
</dbReference>